<feature type="transmembrane region" description="Helical" evidence="5">
    <location>
        <begin position="330"/>
        <end position="348"/>
    </location>
</feature>
<sequence length="550" mass="60787">MPKPLLFRFLAAALIWLGTGLAALAQETQVFEVETLNEGLAPPPETLDRDTPQSSMEALLDLVAAGKREQAAHLLDLRDIPPEQQATQGGRLAADLVAVLQRKAVIDWDDLLERPDALDANASSDNPVAGQAQRSILIDLVETDKRPVAIRLNRLKPASGDPVWVFSRQTVANIPRLHQLYGPTWFEEELPPAWRTETLWGLRRWEWVALPAMLLLVGAAGWTAGKAQAALARRVESRLLTDVLRATRMPIILAICAALLLIFSNSLFIFSGRINSVLTPLIALGFTAAALIFVMNGVDAVLDRVVPFEDDKLSDPRMENRRNLATRIAAWRRVLIVAIVLVGGAIVLSEAQFFGGLGLSALASAGALTLLLGFAARHILGNIMSSLQIAMNRSAKIGDKLEFRGHICTVERINFTYVQLLDWTGIRLVVPVSEFVAEHFENWTMNDPSMIRTIKLKLAHDTEVQPLRDAFFEIVDEQDPEEVQERDQHFVMVADQDVFGQEVWFCLACAKADTAWTLSCEVREALLDRARALARDGQPMFPQANPAEAA</sequence>
<evidence type="ECO:0000313" key="8">
    <source>
        <dbReference type="EMBL" id="PHP27369.1"/>
    </source>
</evidence>
<feature type="domain" description="Mechanosensitive ion channel MscS" evidence="7">
    <location>
        <begin position="379"/>
        <end position="444"/>
    </location>
</feature>
<feature type="chain" id="PRO_5013659510" evidence="6">
    <location>
        <begin position="26"/>
        <end position="550"/>
    </location>
</feature>
<protein>
    <submittedName>
        <fullName evidence="8">Mechanosensitive ion channel protein MscS</fullName>
    </submittedName>
</protein>
<evidence type="ECO:0000259" key="7">
    <source>
        <dbReference type="Pfam" id="PF00924"/>
    </source>
</evidence>
<keyword evidence="6" id="KW-0732">Signal</keyword>
<dbReference type="InterPro" id="IPR023408">
    <property type="entry name" value="MscS_beta-dom_sf"/>
</dbReference>
<feature type="transmembrane region" description="Helical" evidence="5">
    <location>
        <begin position="277"/>
        <end position="298"/>
    </location>
</feature>
<dbReference type="Pfam" id="PF00924">
    <property type="entry name" value="MS_channel_2nd"/>
    <property type="match status" value="1"/>
</dbReference>
<dbReference type="SUPFAM" id="SSF50182">
    <property type="entry name" value="Sm-like ribonucleoproteins"/>
    <property type="match status" value="1"/>
</dbReference>
<evidence type="ECO:0000313" key="9">
    <source>
        <dbReference type="Proteomes" id="UP000221860"/>
    </source>
</evidence>
<dbReference type="Gene3D" id="1.10.287.1260">
    <property type="match status" value="1"/>
</dbReference>
<feature type="signal peptide" evidence="6">
    <location>
        <begin position="1"/>
        <end position="25"/>
    </location>
</feature>
<dbReference type="PANTHER" id="PTHR30566">
    <property type="entry name" value="YNAI-RELATED MECHANOSENSITIVE ION CHANNEL"/>
    <property type="match status" value="1"/>
</dbReference>
<dbReference type="GO" id="GO:0016020">
    <property type="term" value="C:membrane"/>
    <property type="evidence" value="ECO:0007669"/>
    <property type="project" value="UniProtKB-SubCell"/>
</dbReference>
<reference evidence="8 9" key="1">
    <citation type="submission" date="2017-08" db="EMBL/GenBank/DDBJ databases">
        <title>Draft Genome Sequence of Loktanella cinnabarina Strain XM1, Isolated from Coastal Surface Water.</title>
        <authorList>
            <person name="Ma R."/>
            <person name="Wang J."/>
            <person name="Wang Q."/>
            <person name="Ma Z."/>
            <person name="Li J."/>
            <person name="Chen L."/>
        </authorList>
    </citation>
    <scope>NUCLEOTIDE SEQUENCE [LARGE SCALE GENOMIC DNA]</scope>
    <source>
        <strain evidence="8 9">XM1</strain>
    </source>
</reference>
<dbReference type="GO" id="GO:0008381">
    <property type="term" value="F:mechanosensitive monoatomic ion channel activity"/>
    <property type="evidence" value="ECO:0007669"/>
    <property type="project" value="UniProtKB-ARBA"/>
</dbReference>
<keyword evidence="2 5" id="KW-0812">Transmembrane</keyword>
<name>A0A2G1MF50_9RHOB</name>
<dbReference type="PANTHER" id="PTHR30566:SF25">
    <property type="entry name" value="INNER MEMBRANE PROTEIN"/>
    <property type="match status" value="1"/>
</dbReference>
<gene>
    <name evidence="8" type="ORF">CJ301_11685</name>
</gene>
<dbReference type="RefSeq" id="WP_099277500.1">
    <property type="nucleotide sequence ID" value="NZ_KZ304961.1"/>
</dbReference>
<evidence type="ECO:0000256" key="5">
    <source>
        <dbReference type="SAM" id="Phobius"/>
    </source>
</evidence>
<organism evidence="8 9">
    <name type="scientific">Limimaricola cinnabarinus</name>
    <dbReference type="NCBI Taxonomy" id="1125964"/>
    <lineage>
        <taxon>Bacteria</taxon>
        <taxon>Pseudomonadati</taxon>
        <taxon>Pseudomonadota</taxon>
        <taxon>Alphaproteobacteria</taxon>
        <taxon>Rhodobacterales</taxon>
        <taxon>Paracoccaceae</taxon>
        <taxon>Limimaricola</taxon>
    </lineage>
</organism>
<dbReference type="AlphaFoldDB" id="A0A2G1MF50"/>
<dbReference type="EMBL" id="NQWH01000016">
    <property type="protein sequence ID" value="PHP27369.1"/>
    <property type="molecule type" value="Genomic_DNA"/>
</dbReference>
<keyword evidence="4 5" id="KW-0472">Membrane</keyword>
<feature type="transmembrane region" description="Helical" evidence="5">
    <location>
        <begin position="205"/>
        <end position="225"/>
    </location>
</feature>
<comment type="caution">
    <text evidence="8">The sequence shown here is derived from an EMBL/GenBank/DDBJ whole genome shotgun (WGS) entry which is preliminary data.</text>
</comment>
<feature type="transmembrane region" description="Helical" evidence="5">
    <location>
        <begin position="354"/>
        <end position="376"/>
    </location>
</feature>
<evidence type="ECO:0000256" key="2">
    <source>
        <dbReference type="ARBA" id="ARBA00022692"/>
    </source>
</evidence>
<evidence type="ECO:0000256" key="4">
    <source>
        <dbReference type="ARBA" id="ARBA00023136"/>
    </source>
</evidence>
<comment type="subcellular location">
    <subcellularLocation>
        <location evidence="1">Membrane</location>
    </subcellularLocation>
</comment>
<dbReference type="Gene3D" id="2.30.30.60">
    <property type="match status" value="1"/>
</dbReference>
<dbReference type="InterPro" id="IPR006685">
    <property type="entry name" value="MscS_channel_2nd"/>
</dbReference>
<evidence type="ECO:0000256" key="3">
    <source>
        <dbReference type="ARBA" id="ARBA00022989"/>
    </source>
</evidence>
<evidence type="ECO:0000256" key="1">
    <source>
        <dbReference type="ARBA" id="ARBA00004370"/>
    </source>
</evidence>
<evidence type="ECO:0000256" key="6">
    <source>
        <dbReference type="SAM" id="SignalP"/>
    </source>
</evidence>
<feature type="transmembrane region" description="Helical" evidence="5">
    <location>
        <begin position="246"/>
        <end position="271"/>
    </location>
</feature>
<dbReference type="Proteomes" id="UP000221860">
    <property type="component" value="Unassembled WGS sequence"/>
</dbReference>
<keyword evidence="3 5" id="KW-1133">Transmembrane helix</keyword>
<dbReference type="OrthoDB" id="9792218at2"/>
<dbReference type="InterPro" id="IPR010920">
    <property type="entry name" value="LSM_dom_sf"/>
</dbReference>
<proteinExistence type="predicted"/>
<keyword evidence="9" id="KW-1185">Reference proteome</keyword>
<accession>A0A2G1MF50</accession>